<dbReference type="EMBL" id="PUHP01000147">
    <property type="protein sequence ID" value="TQN72743.1"/>
    <property type="molecule type" value="Genomic_DNA"/>
</dbReference>
<feature type="region of interest" description="Disordered" evidence="1">
    <location>
        <begin position="75"/>
        <end position="95"/>
    </location>
</feature>
<evidence type="ECO:0000256" key="1">
    <source>
        <dbReference type="SAM" id="MobiDB-lite"/>
    </source>
</evidence>
<gene>
    <name evidence="2" type="ORF">CSHISOI_02714</name>
</gene>
<accession>A0A5Q4C063</accession>
<feature type="region of interest" description="Disordered" evidence="1">
    <location>
        <begin position="33"/>
        <end position="61"/>
    </location>
</feature>
<evidence type="ECO:0000313" key="2">
    <source>
        <dbReference type="EMBL" id="TQN72743.1"/>
    </source>
</evidence>
<dbReference type="AlphaFoldDB" id="A0A5Q4C063"/>
<proteinExistence type="predicted"/>
<organism evidence="2 3">
    <name type="scientific">Colletotrichum shisoi</name>
    <dbReference type="NCBI Taxonomy" id="2078593"/>
    <lineage>
        <taxon>Eukaryota</taxon>
        <taxon>Fungi</taxon>
        <taxon>Dikarya</taxon>
        <taxon>Ascomycota</taxon>
        <taxon>Pezizomycotina</taxon>
        <taxon>Sordariomycetes</taxon>
        <taxon>Hypocreomycetidae</taxon>
        <taxon>Glomerellales</taxon>
        <taxon>Glomerellaceae</taxon>
        <taxon>Colletotrichum</taxon>
        <taxon>Colletotrichum destructivum species complex</taxon>
    </lineage>
</organism>
<comment type="caution">
    <text evidence="2">The sequence shown here is derived from an EMBL/GenBank/DDBJ whole genome shotgun (WGS) entry which is preliminary data.</text>
</comment>
<name>A0A5Q4C063_9PEZI</name>
<sequence>MFQPRSTYPIDSATIFPGPLLVDRTPFLIVVSHKPSQDSRSSWTMPPAGADKQRPERSLETNVDMVECFISRNLPPSKLRRPYPQGTGPSRLPLT</sequence>
<protein>
    <submittedName>
        <fullName evidence="2">Uncharacterized protein</fullName>
    </submittedName>
</protein>
<keyword evidence="3" id="KW-1185">Reference proteome</keyword>
<dbReference type="Proteomes" id="UP000326340">
    <property type="component" value="Unassembled WGS sequence"/>
</dbReference>
<evidence type="ECO:0000313" key="3">
    <source>
        <dbReference type="Proteomes" id="UP000326340"/>
    </source>
</evidence>
<reference evidence="2 3" key="1">
    <citation type="journal article" date="2019" name="Sci. Rep.">
        <title>Colletotrichum shisoi sp. nov., an anthracnose pathogen of Perilla frutescens in Japan: molecular phylogenetic, morphological and genomic evidence.</title>
        <authorList>
            <person name="Gan P."/>
            <person name="Tsushima A."/>
            <person name="Hiroyama R."/>
            <person name="Narusaka M."/>
            <person name="Takano Y."/>
            <person name="Narusaka Y."/>
            <person name="Kawaradani M."/>
            <person name="Damm U."/>
            <person name="Shirasu K."/>
        </authorList>
    </citation>
    <scope>NUCLEOTIDE SEQUENCE [LARGE SCALE GENOMIC DNA]</scope>
    <source>
        <strain evidence="2 3">PG-2018a</strain>
    </source>
</reference>